<protein>
    <submittedName>
        <fullName evidence="8">Chain-length determining protein</fullName>
    </submittedName>
</protein>
<dbReference type="PANTHER" id="PTHR32309:SF13">
    <property type="entry name" value="FERRIC ENTEROBACTIN TRANSPORT PROTEIN FEPE"/>
    <property type="match status" value="1"/>
</dbReference>
<keyword evidence="2" id="KW-1003">Cell membrane</keyword>
<evidence type="ECO:0000256" key="5">
    <source>
        <dbReference type="ARBA" id="ARBA00023136"/>
    </source>
</evidence>
<evidence type="ECO:0000256" key="1">
    <source>
        <dbReference type="ARBA" id="ARBA00004651"/>
    </source>
</evidence>
<dbReference type="GO" id="GO:0005886">
    <property type="term" value="C:plasma membrane"/>
    <property type="evidence" value="ECO:0007669"/>
    <property type="project" value="UniProtKB-SubCell"/>
</dbReference>
<evidence type="ECO:0000313" key="8">
    <source>
        <dbReference type="EMBL" id="AXA26190.1"/>
    </source>
</evidence>
<accession>A0AAD0LBA1</accession>
<dbReference type="Gene3D" id="3.30.1890.10">
    <property type="entry name" value="FepE-like"/>
    <property type="match status" value="2"/>
</dbReference>
<reference evidence="8 9" key="1">
    <citation type="submission" date="2018-06" db="EMBL/GenBank/DDBJ databases">
        <title>The genome of Pseudomonas putida NX-1, a lignin degrader.</title>
        <authorList>
            <person name="Xu Z."/>
        </authorList>
    </citation>
    <scope>NUCLEOTIDE SEQUENCE [LARGE SCALE GENOMIC DNA]</scope>
    <source>
        <strain evidence="8 9">NX-1</strain>
    </source>
</reference>
<organism evidence="8 9">
    <name type="scientific">Pseudomonas putida</name>
    <name type="common">Arthrobacter siderocapsulatus</name>
    <dbReference type="NCBI Taxonomy" id="303"/>
    <lineage>
        <taxon>Bacteria</taxon>
        <taxon>Pseudomonadati</taxon>
        <taxon>Pseudomonadota</taxon>
        <taxon>Gammaproteobacteria</taxon>
        <taxon>Pseudomonadales</taxon>
        <taxon>Pseudomonadaceae</taxon>
        <taxon>Pseudomonas</taxon>
    </lineage>
</organism>
<evidence type="ECO:0000313" key="9">
    <source>
        <dbReference type="Proteomes" id="UP000251617"/>
    </source>
</evidence>
<feature type="transmembrane region" description="Helical" evidence="6">
    <location>
        <begin position="408"/>
        <end position="431"/>
    </location>
</feature>
<keyword evidence="4 6" id="KW-1133">Transmembrane helix</keyword>
<sequence length="461" mass="51368">MPGYVQLCAGVLVSSHTATYPLPVAPPEVDLFSAVQALVRKKLQIIAVTALCGLGAVVYAYTVKPEYEVGTALWPAGLKDLDAINRSQVYSLSAGDALRRLGASLDSYETRLEYFRTNPQLQEAFVTPGRTQEQGFEDFNRHALKVVQPDPKRLDLLTSYVGLEMRYPQGVNGTQVLNGLVQFAIDRERNQISEDLQTIINNRVREVDAQLAVARLDYDAGKRTRLAELREADVLQRAQLNDELRALRVQLKLSRDSRIAQLNEAIDIARSLGLSKPSTPSSISQERGEAGGNIVRTEITNQQIPLYFMGTEALEAERRALSKRTSDDFVEPRVAQIRKDLMLLEQNRLAQQLQERSNDDLFVKGTEALRAERLRLTSLNTDMSSLRLVNIDRPAVEPTIPVYPRKSLFVLTGLMLGGIISVMFVLARYAFKTGSRNRMRTIELPASVVVDSSPASRLSVN</sequence>
<dbReference type="PANTHER" id="PTHR32309">
    <property type="entry name" value="TYROSINE-PROTEIN KINASE"/>
    <property type="match status" value="1"/>
</dbReference>
<keyword evidence="3 6" id="KW-0812">Transmembrane</keyword>
<dbReference type="GO" id="GO:0004713">
    <property type="term" value="F:protein tyrosine kinase activity"/>
    <property type="evidence" value="ECO:0007669"/>
    <property type="project" value="TreeGrafter"/>
</dbReference>
<evidence type="ECO:0000256" key="3">
    <source>
        <dbReference type="ARBA" id="ARBA00022692"/>
    </source>
</evidence>
<feature type="domain" description="Polysaccharide chain length determinant N-terminal" evidence="7">
    <location>
        <begin position="28"/>
        <end position="101"/>
    </location>
</feature>
<dbReference type="EMBL" id="CP030750">
    <property type="protein sequence ID" value="AXA26190.1"/>
    <property type="molecule type" value="Genomic_DNA"/>
</dbReference>
<dbReference type="SUPFAM" id="SSF160355">
    <property type="entry name" value="Bacterial polysaccharide co-polymerase-like"/>
    <property type="match status" value="2"/>
</dbReference>
<dbReference type="Pfam" id="PF02706">
    <property type="entry name" value="Wzz"/>
    <property type="match status" value="1"/>
</dbReference>
<evidence type="ECO:0000256" key="6">
    <source>
        <dbReference type="SAM" id="Phobius"/>
    </source>
</evidence>
<name>A0AAD0LBA1_PSEPU</name>
<keyword evidence="5 6" id="KW-0472">Membrane</keyword>
<evidence type="ECO:0000259" key="7">
    <source>
        <dbReference type="Pfam" id="PF02706"/>
    </source>
</evidence>
<dbReference type="Proteomes" id="UP000251617">
    <property type="component" value="Chromosome"/>
</dbReference>
<dbReference type="AlphaFoldDB" id="A0AAD0LBA1"/>
<comment type="subcellular location">
    <subcellularLocation>
        <location evidence="1">Cell membrane</location>
        <topology evidence="1">Multi-pass membrane protein</topology>
    </subcellularLocation>
</comment>
<gene>
    <name evidence="8" type="ORF">C1S65_19515</name>
</gene>
<dbReference type="InterPro" id="IPR003856">
    <property type="entry name" value="LPS_length_determ_N"/>
</dbReference>
<evidence type="ECO:0000256" key="4">
    <source>
        <dbReference type="ARBA" id="ARBA00022989"/>
    </source>
</evidence>
<evidence type="ECO:0000256" key="2">
    <source>
        <dbReference type="ARBA" id="ARBA00022475"/>
    </source>
</evidence>
<dbReference type="InterPro" id="IPR050445">
    <property type="entry name" value="Bact_polysacc_biosynth/exp"/>
</dbReference>
<proteinExistence type="predicted"/>